<feature type="compositionally biased region" description="Basic and acidic residues" evidence="1">
    <location>
        <begin position="465"/>
        <end position="487"/>
    </location>
</feature>
<keyword evidence="3" id="KW-1185">Reference proteome</keyword>
<sequence>MSKPWGNIGAWAADAEAAEAEEREAAAKAATAEPQSFPSLREAVTAKPKKKKMSLNEFYSSSAAPAGGGRMFESKGLTPDEMLRLPTGPKERSPEEMQYGRLGGGFSNYGRSGQAPVRSRDDPDGGGWGGGGRRNYGGFDDERRGPPSRVSDYDQPSRADEVDNWATAKKPLPSFDSGRQSRYGSLGGGGGGGAGGGGLGGSSRADGVDNWAMGKKPMPVRSSTFGSGFRDSGPEPDRWTRGGGVGGGFRDSGPERERPRLVLDPPRGDVVGNETVKTNKPNPFGAARPREEVLAEKGLDWKKLDSEIDAKKGSAQSSRPTSAHSSRPSSAHSSRSEGLGMHQGLENVGVKPRPKVNPFGDAKPREVLLKERGQDWRKIDLELEHRAVDRPETEEEKLLKEEIEHLKKESLQVSAEEQPGLQDVLAKKERELDSLIRDLDDKVKFGQKAVERPGSGAGRVGSFNERPHSRSGSIDESRNTEFVDRPRSRGTSDIWSRPGDDRRGSFGGRERGFLVNRDLDR</sequence>
<feature type="compositionally biased region" description="Basic and acidic residues" evidence="1">
    <location>
        <begin position="288"/>
        <end position="312"/>
    </location>
</feature>
<gene>
    <name evidence="2" type="ORF">Tsubulata_032531</name>
</gene>
<dbReference type="PANTHER" id="PTHR32091:SF20">
    <property type="entry name" value="EUKARYOTIC TRANSLATION INITIATION FACTOR 4B1"/>
    <property type="match status" value="1"/>
</dbReference>
<organism evidence="2 3">
    <name type="scientific">Turnera subulata</name>
    <dbReference type="NCBI Taxonomy" id="218843"/>
    <lineage>
        <taxon>Eukaryota</taxon>
        <taxon>Viridiplantae</taxon>
        <taxon>Streptophyta</taxon>
        <taxon>Embryophyta</taxon>
        <taxon>Tracheophyta</taxon>
        <taxon>Spermatophyta</taxon>
        <taxon>Magnoliopsida</taxon>
        <taxon>eudicotyledons</taxon>
        <taxon>Gunneridae</taxon>
        <taxon>Pentapetalae</taxon>
        <taxon>rosids</taxon>
        <taxon>fabids</taxon>
        <taxon>Malpighiales</taxon>
        <taxon>Passifloraceae</taxon>
        <taxon>Turnera</taxon>
    </lineage>
</organism>
<feature type="compositionally biased region" description="Gly residues" evidence="1">
    <location>
        <begin position="241"/>
        <end position="250"/>
    </location>
</feature>
<reference evidence="2" key="2">
    <citation type="journal article" date="2023" name="Plants (Basel)">
        <title>Annotation of the Turnera subulata (Passifloraceae) Draft Genome Reveals the S-Locus Evolved after the Divergence of Turneroideae from Passifloroideae in a Stepwise Manner.</title>
        <authorList>
            <person name="Henning P.M."/>
            <person name="Roalson E.H."/>
            <person name="Mir W."/>
            <person name="McCubbin A.G."/>
            <person name="Shore J.S."/>
        </authorList>
    </citation>
    <scope>NUCLEOTIDE SEQUENCE</scope>
    <source>
        <strain evidence="2">F60SS</strain>
    </source>
</reference>
<evidence type="ECO:0000313" key="2">
    <source>
        <dbReference type="EMBL" id="KAJ4849552.1"/>
    </source>
</evidence>
<protein>
    <submittedName>
        <fullName evidence="2">Uncharacterized protein</fullName>
    </submittedName>
</protein>
<dbReference type="GO" id="GO:0003743">
    <property type="term" value="F:translation initiation factor activity"/>
    <property type="evidence" value="ECO:0007669"/>
    <property type="project" value="InterPro"/>
</dbReference>
<feature type="compositionally biased region" description="Gly residues" evidence="1">
    <location>
        <begin position="185"/>
        <end position="201"/>
    </location>
</feature>
<name>A0A9Q0GGN2_9ROSI</name>
<reference evidence="2" key="1">
    <citation type="submission" date="2022-02" db="EMBL/GenBank/DDBJ databases">
        <authorList>
            <person name="Henning P.M."/>
            <person name="McCubbin A.G."/>
            <person name="Shore J.S."/>
        </authorList>
    </citation>
    <scope>NUCLEOTIDE SEQUENCE</scope>
    <source>
        <strain evidence="2">F60SS</strain>
        <tissue evidence="2">Leaves</tissue>
    </source>
</reference>
<accession>A0A9Q0GGN2</accession>
<feature type="compositionally biased region" description="Basic and acidic residues" evidence="1">
    <location>
        <begin position="252"/>
        <end position="261"/>
    </location>
</feature>
<dbReference type="Pfam" id="PF06273">
    <property type="entry name" value="eIF-4B"/>
    <property type="match status" value="1"/>
</dbReference>
<comment type="caution">
    <text evidence="2">The sequence shown here is derived from an EMBL/GenBank/DDBJ whole genome shotgun (WGS) entry which is preliminary data.</text>
</comment>
<dbReference type="GO" id="GO:0003729">
    <property type="term" value="F:mRNA binding"/>
    <property type="evidence" value="ECO:0007669"/>
    <property type="project" value="TreeGrafter"/>
</dbReference>
<evidence type="ECO:0000256" key="1">
    <source>
        <dbReference type="SAM" id="MobiDB-lite"/>
    </source>
</evidence>
<feature type="compositionally biased region" description="Basic and acidic residues" evidence="1">
    <location>
        <begin position="140"/>
        <end position="161"/>
    </location>
</feature>
<dbReference type="OrthoDB" id="2021148at2759"/>
<feature type="compositionally biased region" description="Gly residues" evidence="1">
    <location>
        <begin position="125"/>
        <end position="135"/>
    </location>
</feature>
<proteinExistence type="predicted"/>
<dbReference type="EMBL" id="JAKUCV010000563">
    <property type="protein sequence ID" value="KAJ4849552.1"/>
    <property type="molecule type" value="Genomic_DNA"/>
</dbReference>
<dbReference type="InterPro" id="IPR010433">
    <property type="entry name" value="EIF-4B_pln"/>
</dbReference>
<feature type="compositionally biased region" description="Low complexity" evidence="1">
    <location>
        <begin position="314"/>
        <end position="333"/>
    </location>
</feature>
<dbReference type="AlphaFoldDB" id="A0A9Q0GGN2"/>
<dbReference type="PANTHER" id="PTHR32091">
    <property type="entry name" value="EUKARYOTIC TRANSLATION INITIATION FACTOR 4B"/>
    <property type="match status" value="1"/>
</dbReference>
<feature type="region of interest" description="Disordered" evidence="1">
    <location>
        <begin position="444"/>
        <end position="521"/>
    </location>
</feature>
<feature type="compositionally biased region" description="Basic and acidic residues" evidence="1">
    <location>
        <begin position="498"/>
        <end position="521"/>
    </location>
</feature>
<evidence type="ECO:0000313" key="3">
    <source>
        <dbReference type="Proteomes" id="UP001141552"/>
    </source>
</evidence>
<feature type="region of interest" description="Disordered" evidence="1">
    <location>
        <begin position="13"/>
        <end position="366"/>
    </location>
</feature>
<dbReference type="Proteomes" id="UP001141552">
    <property type="component" value="Unassembled WGS sequence"/>
</dbReference>